<name>A0A9P4K460_9PLEO</name>
<organism evidence="8 9">
    <name type="scientific">Lojkania enalia</name>
    <dbReference type="NCBI Taxonomy" id="147567"/>
    <lineage>
        <taxon>Eukaryota</taxon>
        <taxon>Fungi</taxon>
        <taxon>Dikarya</taxon>
        <taxon>Ascomycota</taxon>
        <taxon>Pezizomycotina</taxon>
        <taxon>Dothideomycetes</taxon>
        <taxon>Pleosporomycetidae</taxon>
        <taxon>Pleosporales</taxon>
        <taxon>Pleosporales incertae sedis</taxon>
        <taxon>Lojkania</taxon>
    </lineage>
</organism>
<keyword evidence="9" id="KW-1185">Reference proteome</keyword>
<comment type="caution">
    <text evidence="8">The sequence shown here is derived from an EMBL/GenBank/DDBJ whole genome shotgun (WGS) entry which is preliminary data.</text>
</comment>
<evidence type="ECO:0000256" key="4">
    <source>
        <dbReference type="ARBA" id="ARBA00022989"/>
    </source>
</evidence>
<dbReference type="InterPro" id="IPR010580">
    <property type="entry name" value="ER_stress-assoc"/>
</dbReference>
<evidence type="ECO:0000256" key="5">
    <source>
        <dbReference type="ARBA" id="ARBA00023136"/>
    </source>
</evidence>
<protein>
    <recommendedName>
        <fullName evidence="6">Stress-associated endoplasmic reticulum protein</fullName>
    </recommendedName>
</protein>
<dbReference type="GO" id="GO:0005789">
    <property type="term" value="C:endoplasmic reticulum membrane"/>
    <property type="evidence" value="ECO:0007669"/>
    <property type="project" value="UniProtKB-SubCell"/>
</dbReference>
<comment type="subcellular location">
    <subcellularLocation>
        <location evidence="6">Membrane</location>
        <topology evidence="6">Single-pass membrane protein</topology>
    </subcellularLocation>
    <subcellularLocation>
        <location evidence="6">Endoplasmic reticulum membrane</location>
        <topology evidence="6">Single-pass membrane protein</topology>
    </subcellularLocation>
</comment>
<dbReference type="OrthoDB" id="16679at2759"/>
<evidence type="ECO:0000256" key="6">
    <source>
        <dbReference type="RuleBase" id="RU364120"/>
    </source>
</evidence>
<sequence length="64" mass="7225">MAQTPQQRMANAKFARREEAKMGKPASQTKRKEVQKSPISKTALVILAFVLCGGLIFELIRLFF</sequence>
<comment type="function">
    <text evidence="6">Interacts with target proteins during translocation into the lumen of the endoplasmic reticulum. Protects unfolded target proteins against degradation and facilitate correct glycosylation.</text>
</comment>
<evidence type="ECO:0000256" key="1">
    <source>
        <dbReference type="ARBA" id="ARBA00005500"/>
    </source>
</evidence>
<evidence type="ECO:0000256" key="3">
    <source>
        <dbReference type="ARBA" id="ARBA00022824"/>
    </source>
</evidence>
<gene>
    <name evidence="8" type="ORF">CC78DRAFT_536800</name>
</gene>
<keyword evidence="2 6" id="KW-0812">Transmembrane</keyword>
<evidence type="ECO:0000256" key="7">
    <source>
        <dbReference type="SAM" id="MobiDB-lite"/>
    </source>
</evidence>
<dbReference type="EMBL" id="ML986697">
    <property type="protein sequence ID" value="KAF2259825.1"/>
    <property type="molecule type" value="Genomic_DNA"/>
</dbReference>
<dbReference type="AlphaFoldDB" id="A0A9P4K460"/>
<dbReference type="Proteomes" id="UP000800093">
    <property type="component" value="Unassembled WGS sequence"/>
</dbReference>
<dbReference type="Pfam" id="PF06624">
    <property type="entry name" value="RAMP4"/>
    <property type="match status" value="1"/>
</dbReference>
<proteinExistence type="inferred from homology"/>
<reference evidence="9" key="1">
    <citation type="journal article" date="2020" name="Stud. Mycol.">
        <title>101 Dothideomycetes genomes: A test case for predicting lifestyles and emergence of pathogens.</title>
        <authorList>
            <person name="Haridas S."/>
            <person name="Albert R."/>
            <person name="Binder M."/>
            <person name="Bloem J."/>
            <person name="LaButti K."/>
            <person name="Salamov A."/>
            <person name="Andreopoulos B."/>
            <person name="Baker S."/>
            <person name="Barry K."/>
            <person name="Bills G."/>
            <person name="Bluhm B."/>
            <person name="Cannon C."/>
            <person name="Castanera R."/>
            <person name="Culley D."/>
            <person name="Daum C."/>
            <person name="Ezra D."/>
            <person name="Gonzalez J."/>
            <person name="Henrissat B."/>
            <person name="Kuo A."/>
            <person name="Liang C."/>
            <person name="Lipzen A."/>
            <person name="Lutzoni F."/>
            <person name="Magnuson J."/>
            <person name="Mondo S."/>
            <person name="Nolan M."/>
            <person name="Ohm R."/>
            <person name="Pangilinan J."/>
            <person name="Park H.-J."/>
            <person name="Ramirez L."/>
            <person name="Alfaro M."/>
            <person name="Sun H."/>
            <person name="Tritt A."/>
            <person name="Yoshinaga Y."/>
            <person name="Zwiers L.-H."/>
            <person name="Turgeon B."/>
            <person name="Goodwin S."/>
            <person name="Spatafora J."/>
            <person name="Crous P."/>
            <person name="Grigoriev I."/>
        </authorList>
    </citation>
    <scope>NUCLEOTIDE SEQUENCE [LARGE SCALE GENOMIC DNA]</scope>
    <source>
        <strain evidence="9">CBS 304.66</strain>
    </source>
</reference>
<keyword evidence="3 6" id="KW-0256">Endoplasmic reticulum</keyword>
<feature type="transmembrane region" description="Helical" evidence="6">
    <location>
        <begin position="42"/>
        <end position="63"/>
    </location>
</feature>
<feature type="region of interest" description="Disordered" evidence="7">
    <location>
        <begin position="1"/>
        <end position="37"/>
    </location>
</feature>
<comment type="similarity">
    <text evidence="1 6">Belongs to the RAMP4 family.</text>
</comment>
<evidence type="ECO:0000313" key="9">
    <source>
        <dbReference type="Proteomes" id="UP000800093"/>
    </source>
</evidence>
<accession>A0A9P4K460</accession>
<keyword evidence="4 6" id="KW-1133">Transmembrane helix</keyword>
<keyword evidence="5 6" id="KW-0472">Membrane</keyword>
<evidence type="ECO:0000256" key="2">
    <source>
        <dbReference type="ARBA" id="ARBA00022692"/>
    </source>
</evidence>
<evidence type="ECO:0000313" key="8">
    <source>
        <dbReference type="EMBL" id="KAF2259825.1"/>
    </source>
</evidence>